<proteinExistence type="predicted"/>
<sequence>MGTSDRPAIVHFMSDDPPRHFERVEEAVGFLSGPDPRCRQGAAWLEIGRHRSSQRAMSLRRPLLAQTFDSTLSSMASAS</sequence>
<dbReference type="AlphaFoldDB" id="A0A840AS42"/>
<gene>
    <name evidence="1" type="ORF">GGR25_003530</name>
</gene>
<dbReference type="EMBL" id="JACIDS010000004">
    <property type="protein sequence ID" value="MBB3932472.1"/>
    <property type="molecule type" value="Genomic_DNA"/>
</dbReference>
<name>A0A840AS42_9HYPH</name>
<protein>
    <submittedName>
        <fullName evidence="1">Uncharacterized protein</fullName>
    </submittedName>
</protein>
<dbReference type="Proteomes" id="UP000553963">
    <property type="component" value="Unassembled WGS sequence"/>
</dbReference>
<reference evidence="1 2" key="1">
    <citation type="submission" date="2020-08" db="EMBL/GenBank/DDBJ databases">
        <title>Genomic Encyclopedia of Type Strains, Phase IV (KMG-IV): sequencing the most valuable type-strain genomes for metagenomic binning, comparative biology and taxonomic classification.</title>
        <authorList>
            <person name="Goeker M."/>
        </authorList>
    </citation>
    <scope>NUCLEOTIDE SEQUENCE [LARGE SCALE GENOMIC DNA]</scope>
    <source>
        <strain evidence="1 2">DSM 25966</strain>
    </source>
</reference>
<comment type="caution">
    <text evidence="1">The sequence shown here is derived from an EMBL/GenBank/DDBJ whole genome shotgun (WGS) entry which is preliminary data.</text>
</comment>
<evidence type="ECO:0000313" key="2">
    <source>
        <dbReference type="Proteomes" id="UP000553963"/>
    </source>
</evidence>
<evidence type="ECO:0000313" key="1">
    <source>
        <dbReference type="EMBL" id="MBB3932472.1"/>
    </source>
</evidence>
<keyword evidence="2" id="KW-1185">Reference proteome</keyword>
<organism evidence="1 2">
    <name type="scientific">Kaistia hirudinis</name>
    <dbReference type="NCBI Taxonomy" id="1293440"/>
    <lineage>
        <taxon>Bacteria</taxon>
        <taxon>Pseudomonadati</taxon>
        <taxon>Pseudomonadota</taxon>
        <taxon>Alphaproteobacteria</taxon>
        <taxon>Hyphomicrobiales</taxon>
        <taxon>Kaistiaceae</taxon>
        <taxon>Kaistia</taxon>
    </lineage>
</organism>
<dbReference type="RefSeq" id="WP_183400096.1">
    <property type="nucleotide sequence ID" value="NZ_JACIDS010000004.1"/>
</dbReference>
<accession>A0A840AS42</accession>